<comment type="caution">
    <text evidence="10">The sequence shown here is derived from an EMBL/GenBank/DDBJ whole genome shotgun (WGS) entry which is preliminary data.</text>
</comment>
<dbReference type="PRINTS" id="PR00465">
    <property type="entry name" value="EP450IV"/>
</dbReference>
<keyword evidence="4 8" id="KW-0560">Oxidoreductase</keyword>
<keyword evidence="11" id="KW-1185">Reference proteome</keyword>
<evidence type="ECO:0000256" key="5">
    <source>
        <dbReference type="ARBA" id="ARBA00023004"/>
    </source>
</evidence>
<evidence type="ECO:0000256" key="9">
    <source>
        <dbReference type="SAM" id="Phobius"/>
    </source>
</evidence>
<keyword evidence="5 7" id="KW-0408">Iron</keyword>
<evidence type="ECO:0000313" key="10">
    <source>
        <dbReference type="EMBL" id="KAK1767532.1"/>
    </source>
</evidence>
<dbReference type="GO" id="GO:0016705">
    <property type="term" value="F:oxidoreductase activity, acting on paired donors, with incorporation or reduction of molecular oxygen"/>
    <property type="evidence" value="ECO:0007669"/>
    <property type="project" value="InterPro"/>
</dbReference>
<protein>
    <submittedName>
        <fullName evidence="10">Cytochrome P450</fullName>
    </submittedName>
</protein>
<dbReference type="GO" id="GO:0005506">
    <property type="term" value="F:iron ion binding"/>
    <property type="evidence" value="ECO:0007669"/>
    <property type="project" value="InterPro"/>
</dbReference>
<accession>A0AAJ0FHB4</accession>
<dbReference type="CDD" id="cd11041">
    <property type="entry name" value="CYP503A1-like"/>
    <property type="match status" value="1"/>
</dbReference>
<dbReference type="Proteomes" id="UP001244011">
    <property type="component" value="Unassembled WGS sequence"/>
</dbReference>
<dbReference type="PROSITE" id="PS00086">
    <property type="entry name" value="CYTOCHROME_P450"/>
    <property type="match status" value="1"/>
</dbReference>
<feature type="binding site" description="axial binding residue" evidence="7">
    <location>
        <position position="461"/>
    </location>
    <ligand>
        <name>heme</name>
        <dbReference type="ChEBI" id="CHEBI:30413"/>
    </ligand>
    <ligandPart>
        <name>Fe</name>
        <dbReference type="ChEBI" id="CHEBI:18248"/>
    </ligandPart>
</feature>
<dbReference type="GO" id="GO:0020037">
    <property type="term" value="F:heme binding"/>
    <property type="evidence" value="ECO:0007669"/>
    <property type="project" value="InterPro"/>
</dbReference>
<dbReference type="InterPro" id="IPR036396">
    <property type="entry name" value="Cyt_P450_sf"/>
</dbReference>
<evidence type="ECO:0000256" key="4">
    <source>
        <dbReference type="ARBA" id="ARBA00023002"/>
    </source>
</evidence>
<feature type="transmembrane region" description="Helical" evidence="9">
    <location>
        <begin position="20"/>
        <end position="39"/>
    </location>
</feature>
<dbReference type="Pfam" id="PF00067">
    <property type="entry name" value="p450"/>
    <property type="match status" value="1"/>
</dbReference>
<dbReference type="GeneID" id="85311091"/>
<keyword evidence="6 8" id="KW-0503">Monooxygenase</keyword>
<name>A0AAJ0FHB4_9PEZI</name>
<comment type="similarity">
    <text evidence="2 8">Belongs to the cytochrome P450 family.</text>
</comment>
<keyword evidence="3 7" id="KW-0479">Metal-binding</keyword>
<dbReference type="Gene3D" id="1.10.630.10">
    <property type="entry name" value="Cytochrome P450"/>
    <property type="match status" value="1"/>
</dbReference>
<evidence type="ECO:0000256" key="6">
    <source>
        <dbReference type="ARBA" id="ARBA00023033"/>
    </source>
</evidence>
<evidence type="ECO:0000313" key="11">
    <source>
        <dbReference type="Proteomes" id="UP001244011"/>
    </source>
</evidence>
<dbReference type="PANTHER" id="PTHR46206:SF7">
    <property type="entry name" value="P450, PUTATIVE (EUROFUNG)-RELATED"/>
    <property type="match status" value="1"/>
</dbReference>
<keyword evidence="9" id="KW-1133">Transmembrane helix</keyword>
<dbReference type="EMBL" id="MU839008">
    <property type="protein sequence ID" value="KAK1767532.1"/>
    <property type="molecule type" value="Genomic_DNA"/>
</dbReference>
<keyword evidence="9" id="KW-0472">Membrane</keyword>
<dbReference type="InterPro" id="IPR017972">
    <property type="entry name" value="Cyt_P450_CS"/>
</dbReference>
<proteinExistence type="inferred from homology"/>
<dbReference type="InterPro" id="IPR001128">
    <property type="entry name" value="Cyt_P450"/>
</dbReference>
<evidence type="ECO:0000256" key="1">
    <source>
        <dbReference type="ARBA" id="ARBA00001971"/>
    </source>
</evidence>
<dbReference type="PANTHER" id="PTHR46206">
    <property type="entry name" value="CYTOCHROME P450"/>
    <property type="match status" value="1"/>
</dbReference>
<dbReference type="SUPFAM" id="SSF48264">
    <property type="entry name" value="Cytochrome P450"/>
    <property type="match status" value="1"/>
</dbReference>
<comment type="cofactor">
    <cofactor evidence="1 7">
        <name>heme</name>
        <dbReference type="ChEBI" id="CHEBI:30413"/>
    </cofactor>
</comment>
<organism evidence="10 11">
    <name type="scientific">Phialemonium atrogriseum</name>
    <dbReference type="NCBI Taxonomy" id="1093897"/>
    <lineage>
        <taxon>Eukaryota</taxon>
        <taxon>Fungi</taxon>
        <taxon>Dikarya</taxon>
        <taxon>Ascomycota</taxon>
        <taxon>Pezizomycotina</taxon>
        <taxon>Sordariomycetes</taxon>
        <taxon>Sordariomycetidae</taxon>
        <taxon>Cephalothecales</taxon>
        <taxon>Cephalothecaceae</taxon>
        <taxon>Phialemonium</taxon>
    </lineage>
</organism>
<reference evidence="10" key="1">
    <citation type="submission" date="2023-06" db="EMBL/GenBank/DDBJ databases">
        <title>Genome-scale phylogeny and comparative genomics of the fungal order Sordariales.</title>
        <authorList>
            <consortium name="Lawrence Berkeley National Laboratory"/>
            <person name="Hensen N."/>
            <person name="Bonometti L."/>
            <person name="Westerberg I."/>
            <person name="Brannstrom I.O."/>
            <person name="Guillou S."/>
            <person name="Cros-Aarteil S."/>
            <person name="Calhoun S."/>
            <person name="Haridas S."/>
            <person name="Kuo A."/>
            <person name="Mondo S."/>
            <person name="Pangilinan J."/>
            <person name="Riley R."/>
            <person name="Labutti K."/>
            <person name="Andreopoulos B."/>
            <person name="Lipzen A."/>
            <person name="Chen C."/>
            <person name="Yanf M."/>
            <person name="Daum C."/>
            <person name="Ng V."/>
            <person name="Clum A."/>
            <person name="Steindorff A."/>
            <person name="Ohm R."/>
            <person name="Martin F."/>
            <person name="Silar P."/>
            <person name="Natvig D."/>
            <person name="Lalanne C."/>
            <person name="Gautier V."/>
            <person name="Ament-Velasquez S.L."/>
            <person name="Kruys A."/>
            <person name="Hutchinson M.I."/>
            <person name="Powell A.J."/>
            <person name="Barry K."/>
            <person name="Miller A.N."/>
            <person name="Grigoriev I.V."/>
            <person name="Debuchy R."/>
            <person name="Gladieux P."/>
            <person name="Thoren M.H."/>
            <person name="Johannesson H."/>
        </authorList>
    </citation>
    <scope>NUCLEOTIDE SEQUENCE</scope>
    <source>
        <strain evidence="10">8032-3</strain>
    </source>
</reference>
<evidence type="ECO:0000256" key="7">
    <source>
        <dbReference type="PIRSR" id="PIRSR602403-1"/>
    </source>
</evidence>
<dbReference type="InterPro" id="IPR002403">
    <property type="entry name" value="Cyt_P450_E_grp-IV"/>
</dbReference>
<gene>
    <name evidence="10" type="ORF">QBC33DRAFT_538582</name>
</gene>
<evidence type="ECO:0000256" key="3">
    <source>
        <dbReference type="ARBA" id="ARBA00022723"/>
    </source>
</evidence>
<dbReference type="AlphaFoldDB" id="A0AAJ0FHB4"/>
<sequence>MFQQPKMDRHVGAFADQVPAVLVGIAVLSITLVGARYLGYRSLNRFPLIGSQYGSYPKRLMAYVYHAETLYREGYAKFRSAAYRMTTADGERIILPNTYLDELRTRPDDEVNNTKAIFMTIEGKYTGLTAEGDFLNHMVRADLTRNLPRVNPRLSEEVDRSVKTELPLCDDWTPVAINQRLLRIVAIVSGHIFLGPELYRREEYLHASIDFTVDVFAAVRALKRWPKILRPIAARFFTPQLDRVKDHRVKAKEFLVPIIQQRKAMMKQGAEMPDDMLQWMLDKSDSHNVKDDAEMAFMQLTLSMAAIHTTSMTATHILYDIVAHPEVIPDLREEIKSVLEETDGVMTTQALFRMKLLDSVMRESQRVNPLNMARFARYIEKPITLHDGTNIPAGVVVEAPHVAISHDPELYPNPETFDPYRFYRLRSGETADPIGYKSTEQYQFVTVTKENMGFGYGRHACPGRFFAANEIKLILARLLLDFDFKMPEGETKRFDNIVVASSIIPDARKEIMLRRVTP</sequence>
<dbReference type="GO" id="GO:0004497">
    <property type="term" value="F:monooxygenase activity"/>
    <property type="evidence" value="ECO:0007669"/>
    <property type="project" value="UniProtKB-KW"/>
</dbReference>
<keyword evidence="9" id="KW-0812">Transmembrane</keyword>
<dbReference type="RefSeq" id="XP_060283745.1">
    <property type="nucleotide sequence ID" value="XM_060427904.1"/>
</dbReference>
<evidence type="ECO:0000256" key="2">
    <source>
        <dbReference type="ARBA" id="ARBA00010617"/>
    </source>
</evidence>
<keyword evidence="7 8" id="KW-0349">Heme</keyword>
<evidence type="ECO:0000256" key="8">
    <source>
        <dbReference type="RuleBase" id="RU000461"/>
    </source>
</evidence>